<dbReference type="Proteomes" id="UP001497525">
    <property type="component" value="Unassembled WGS sequence"/>
</dbReference>
<feature type="domain" description="Dicer dsRNA-binding fold" evidence="18">
    <location>
        <begin position="866"/>
        <end position="984"/>
    </location>
</feature>
<feature type="compositionally biased region" description="Basic and acidic residues" evidence="14">
    <location>
        <begin position="1566"/>
        <end position="1580"/>
    </location>
</feature>
<evidence type="ECO:0000256" key="8">
    <source>
        <dbReference type="ARBA" id="ARBA00022840"/>
    </source>
</evidence>
<keyword evidence="8" id="KW-0067">ATP-binding</keyword>
<feature type="domain" description="RNase III" evidence="16">
    <location>
        <begin position="1753"/>
        <end position="1942"/>
    </location>
</feature>
<evidence type="ECO:0000259" key="15">
    <source>
        <dbReference type="PROSITE" id="PS50137"/>
    </source>
</evidence>
<keyword evidence="10 13" id="KW-0694">RNA-binding</keyword>
<dbReference type="InterPro" id="IPR038248">
    <property type="entry name" value="Dicer_dimer_sf"/>
</dbReference>
<dbReference type="PROSITE" id="PS50142">
    <property type="entry name" value="RNASE_3_2"/>
    <property type="match status" value="2"/>
</dbReference>
<dbReference type="PANTHER" id="PTHR14950:SF37">
    <property type="entry name" value="ENDORIBONUCLEASE DICER"/>
    <property type="match status" value="1"/>
</dbReference>
<dbReference type="CDD" id="cd00593">
    <property type="entry name" value="RIBOc"/>
    <property type="match status" value="2"/>
</dbReference>
<proteinExistence type="predicted"/>
<accession>A0AAV2SZS4</accession>
<dbReference type="GO" id="GO:0006309">
    <property type="term" value="P:apoptotic DNA fragmentation"/>
    <property type="evidence" value="ECO:0007669"/>
    <property type="project" value="TreeGrafter"/>
</dbReference>
<feature type="region of interest" description="Disordered" evidence="14">
    <location>
        <begin position="468"/>
        <end position="571"/>
    </location>
</feature>
<dbReference type="Pfam" id="PF02170">
    <property type="entry name" value="PAZ"/>
    <property type="match status" value="1"/>
</dbReference>
<dbReference type="GO" id="GO:0046872">
    <property type="term" value="F:metal ion binding"/>
    <property type="evidence" value="ECO:0007669"/>
    <property type="project" value="UniProtKB-KW"/>
</dbReference>
<evidence type="ECO:0000256" key="5">
    <source>
        <dbReference type="ARBA" id="ARBA00022741"/>
    </source>
</evidence>
<keyword evidence="11" id="KW-0943">RNA-mediated gene silencing</keyword>
<dbReference type="InterPro" id="IPR000999">
    <property type="entry name" value="RNase_III_dom"/>
</dbReference>
<dbReference type="InterPro" id="IPR003100">
    <property type="entry name" value="PAZ_dom"/>
</dbReference>
<dbReference type="GO" id="GO:0004530">
    <property type="term" value="F:deoxyribonuclease I activity"/>
    <property type="evidence" value="ECO:0007669"/>
    <property type="project" value="TreeGrafter"/>
</dbReference>
<keyword evidence="12" id="KW-0464">Manganese</keyword>
<dbReference type="Pfam" id="PF00636">
    <property type="entry name" value="Ribonuclease_3"/>
    <property type="match status" value="2"/>
</dbReference>
<dbReference type="GO" id="GO:0004386">
    <property type="term" value="F:helicase activity"/>
    <property type="evidence" value="ECO:0007669"/>
    <property type="project" value="UniProtKB-KW"/>
</dbReference>
<feature type="domain" description="DRBM" evidence="15">
    <location>
        <begin position="2374"/>
        <end position="2396"/>
    </location>
</feature>
<dbReference type="PROSITE" id="PS50821">
    <property type="entry name" value="PAZ"/>
    <property type="match status" value="1"/>
</dbReference>
<dbReference type="InterPro" id="IPR048513">
    <property type="entry name" value="Dicer_PBD"/>
</dbReference>
<gene>
    <name evidence="19" type="ORF">CDAUBV1_LOCUS2871</name>
</gene>
<evidence type="ECO:0000256" key="4">
    <source>
        <dbReference type="ARBA" id="ARBA00022737"/>
    </source>
</evidence>
<feature type="compositionally biased region" description="Basic and acidic residues" evidence="14">
    <location>
        <begin position="1539"/>
        <end position="1552"/>
    </location>
</feature>
<feature type="compositionally biased region" description="Basic and acidic residues" evidence="14">
    <location>
        <begin position="1495"/>
        <end position="1508"/>
    </location>
</feature>
<sequence length="2414" mass="270093">MIFRRAVKHRIAKKLLENVPNNHFLPYPYQLDLLDTSFERNTIICLSNEVTKNFIVLSLIREMRYDNKGKHVLYFAQDKVVPEAAKCIARHTDLAVSYFVCEKPYTDWDFIPWASEIKRNDVTVLSTWLIPSFMRGWRAAAIQLFMKECIYLLVLGDCNDTLDPNHPYYKFLGPKGLNHFGTADDIQSSLSSSGILFQNRGSESSPRIVCFTSALLPREITDPKEAETRLIELEKRTNCRLETASELLTMLSLGARPQEHVLACNNMRENLPSAAAVHEFVSRVLVEAGEFLSDVELQADAENSVPSNFSHDHLNSTQVPDSRGRMICVLDYCRRAVLQCEEILRELGVWCAAQIARVFVKHLVGLDRRRVQLLGKNQREFPDNKGLHGDGPLPEHGEDQLARLLRFTATQLCMIVRLFQVEFDTCLTLETFRTMVSPKILTLIEQLKAYKPNVDFRIEVAELPNVATQTVGRKTSRRRSGRSRSSSCSNVSGSSFSSIGYLSGEASPLSDSSEDTMSSLSDGQDDSDAKSTSSRKSSLPCNAIVKSRPKRRRSKGTFSKSGCPHPKPRDLHFVPASELNNGGIRSDIDPSQLVYRAVLTQADGTTARAGNIHHTTRLCGLVLVPCQFTAYALSRLIDELCIWDVDLYFIKPGHLFSSQTTDDGQSRSNYAANRTALQTGDESVAAPQGYNSAAQASLSATQEETIDKFRRGSINLLVATQAAVSAAAGGAELPRCNLVMALQPPRSLAEYLSSKARSRLVDHGAQVVYLIDEKKPCPMDDKEIEVEAVNRSTKESCLGASSTNTNGTNNQILSRFQKLEQLLVQRCRGYGLFADEHDVDPSTADKILPPFFPRESGGPKLLLSKAINAINQFCARLPSDYLTNLTPRWRLRIIPQPPSWTPPSQGPGAACGPTCARRHLGSVLYQCLLRLPINTPLKEEIAGEPMACKKLAKLSAALNALKTLQRIGELDSRWEPSPITSKDAGGNNWSMEIKSAQQISSFPGSPLSPTPVHGSDTESELGDLIATCNPETEEETVELMDSASRRRQYYFRKFADQMANCFPQTGDPSPNYLYYIDMRLVNSLPEYQNARGRPCHRPEQEPLGFGLLTTKPLHHIPSFPIFSRSGEETVRLVELWSPLASDSFSAASQLPFLPPPLTEDELERLVKFHRIVFQGVLRVERDAVIEFNFKKAYNQVVLVPVRRDTLNIDWEFVNLVLSSYGPEGVCRLLPRRNLDSTPVPTSPGNPVKTKMTERCRDMPSTMVRGTTVRSRASHRARSLASKLAMDPLLNQPGIFEFREEDFLDTVVMPAYRNLDQPQHYYVAEIRYDLSPLSPFPSSAYPNFAAYYTTKYEAALTTMEQPLLDVDFTVLRLNLLVPRYLDIRGHCLPCSTEARKRDRRENLTHKQILIPELCFRHPFPASVWRKAVCLPSILYRLHCLLLAEELRRRIAYETSLGRARLPKPKSILKDEFMNASSITNHDLFEPLRLRFPLDLKQEGSEGEPARSAEKTGSSGRIRRRRRRGQRDPKEKSKSTITPEKIPEKSVSQRKEQLRAVSTKGSVTKGDNVSDKEASVDSTKGDELEEGELEDEAEEAPDEEDESMNERESPDTAEQSKPTVLRLQATTAASGVPSSSSTNGRLRVNGIIESLLEETKVIELDEIGSVDVTENPDSDALMLIQNKINADKEYFETGSDVESFDSFEGICRFFPSDDDREVDDEGDENDGQEPTFGHTSCTGMPTTRAYRPGPANVLQALTMSCSNDFINLERMETIGDSFLKFVVTVHLYLSYPQAHEGKLSHLRSRVVCNANLHRLGRIKHLPDRMVAGKFSPCENWVPPGYVVRHDKRQNNQTKKDVPAVDLNIWSTDPLMDDEVLLGIKANEDVKTETVNNFAISDWDPDAPEVVQTQHKVDQCLVIVQQAIPDKSVADCVEALVGCYLTSRGERSALRLMRWFGIDCLPAVDGYLRPSGAPWVQPPPAIGPSDPRWNNLIEAHLAWRFDELETRLQYTFKDPSLLIQAFTHPSYHQLRKAPRSNPDLDTSTEIFLTDTDCYQRLEFLGDAVLDYVITRFLYDDSKQHSPGVLTDLRSALVNNNIFAALAVRIGLHEFLRASSPQLLYTIDAFVRYQKEVVKDDLDFITNEDIEIRPPDPVDPLREETTHSLAGNIANLNTSIPPSRSESSQEDGQTCTKEGVSPQKETGTEVIGEEDEDHETADAGVLVDANDRESQWQESEAQKLMENFVGISATTKQSVPESKPTPACGVSSSASTTGRPTAQVVNRVSDDLEIPKALGDIFESLAGAIFLDSGLSLDTVWAVFYPLMKERIERYTACIPKSPVRQLLELEPEGTKFERPRRTADGRVSVCAHVLGKGRFYGIGRNYRLAKSLAAKRALRVLRKLHRTQPLSVDSPSTGQKI</sequence>
<evidence type="ECO:0000256" key="7">
    <source>
        <dbReference type="ARBA" id="ARBA00022806"/>
    </source>
</evidence>
<dbReference type="SUPFAM" id="SSF52540">
    <property type="entry name" value="P-loop containing nucleoside triphosphate hydrolases"/>
    <property type="match status" value="1"/>
</dbReference>
<keyword evidence="3" id="KW-0479">Metal-binding</keyword>
<feature type="domain" description="RNase III" evidence="16">
    <location>
        <begin position="1998"/>
        <end position="2306"/>
    </location>
</feature>
<reference evidence="19" key="1">
    <citation type="submission" date="2024-06" db="EMBL/GenBank/DDBJ databases">
        <authorList>
            <person name="Liu X."/>
            <person name="Lenzi L."/>
            <person name="Haldenby T S."/>
            <person name="Uol C."/>
        </authorList>
    </citation>
    <scope>NUCLEOTIDE SEQUENCE</scope>
</reference>
<comment type="cofactor">
    <cofactor evidence="2">
        <name>Mg(2+)</name>
        <dbReference type="ChEBI" id="CHEBI:18420"/>
    </cofactor>
</comment>
<feature type="region of interest" description="Disordered" evidence="14">
    <location>
        <begin position="2167"/>
        <end position="2211"/>
    </location>
</feature>
<evidence type="ECO:0000259" key="18">
    <source>
        <dbReference type="PROSITE" id="PS51327"/>
    </source>
</evidence>
<dbReference type="Gene3D" id="3.30.160.20">
    <property type="match status" value="1"/>
</dbReference>
<dbReference type="GO" id="GO:0005737">
    <property type="term" value="C:cytoplasm"/>
    <property type="evidence" value="ECO:0007669"/>
    <property type="project" value="TreeGrafter"/>
</dbReference>
<keyword evidence="5" id="KW-0547">Nucleotide-binding</keyword>
<evidence type="ECO:0000256" key="10">
    <source>
        <dbReference type="ARBA" id="ARBA00022884"/>
    </source>
</evidence>
<dbReference type="CDD" id="cd10843">
    <property type="entry name" value="DSRM_DICER"/>
    <property type="match status" value="1"/>
</dbReference>
<dbReference type="SMART" id="SM00949">
    <property type="entry name" value="PAZ"/>
    <property type="match status" value="1"/>
</dbReference>
<dbReference type="InterPro" id="IPR005034">
    <property type="entry name" value="Dicer_dimerisation"/>
</dbReference>
<evidence type="ECO:0000259" key="16">
    <source>
        <dbReference type="PROSITE" id="PS50142"/>
    </source>
</evidence>
<evidence type="ECO:0000256" key="6">
    <source>
        <dbReference type="ARBA" id="ARBA00022801"/>
    </source>
</evidence>
<dbReference type="PROSITE" id="PS00517">
    <property type="entry name" value="RNASE_3_1"/>
    <property type="match status" value="1"/>
</dbReference>
<dbReference type="GO" id="GO:0030422">
    <property type="term" value="P:siRNA processing"/>
    <property type="evidence" value="ECO:0007669"/>
    <property type="project" value="InterPro"/>
</dbReference>
<evidence type="ECO:0000256" key="13">
    <source>
        <dbReference type="PROSITE-ProRule" id="PRU00657"/>
    </source>
</evidence>
<keyword evidence="9" id="KW-0460">Magnesium</keyword>
<evidence type="ECO:0000256" key="1">
    <source>
        <dbReference type="ARBA" id="ARBA00001936"/>
    </source>
</evidence>
<feature type="compositionally biased region" description="Polar residues" evidence="14">
    <location>
        <begin position="2167"/>
        <end position="2188"/>
    </location>
</feature>
<protein>
    <submittedName>
        <fullName evidence="19">Uncharacterized protein</fullName>
    </submittedName>
</protein>
<feature type="region of interest" description="Disordered" evidence="14">
    <location>
        <begin position="1712"/>
        <end position="1738"/>
    </location>
</feature>
<keyword evidence="7" id="KW-0347">Helicase</keyword>
<dbReference type="GO" id="GO:0005634">
    <property type="term" value="C:nucleus"/>
    <property type="evidence" value="ECO:0007669"/>
    <property type="project" value="TreeGrafter"/>
</dbReference>
<dbReference type="Pfam" id="PF20931">
    <property type="entry name" value="Dicer_platform"/>
    <property type="match status" value="1"/>
</dbReference>
<organism evidence="19 20">
    <name type="scientific">Calicophoron daubneyi</name>
    <name type="common">Rumen fluke</name>
    <name type="synonym">Paramphistomum daubneyi</name>
    <dbReference type="NCBI Taxonomy" id="300641"/>
    <lineage>
        <taxon>Eukaryota</taxon>
        <taxon>Metazoa</taxon>
        <taxon>Spiralia</taxon>
        <taxon>Lophotrochozoa</taxon>
        <taxon>Platyhelminthes</taxon>
        <taxon>Trematoda</taxon>
        <taxon>Digenea</taxon>
        <taxon>Plagiorchiida</taxon>
        <taxon>Pronocephalata</taxon>
        <taxon>Paramphistomoidea</taxon>
        <taxon>Paramphistomidae</taxon>
        <taxon>Calicophoron</taxon>
    </lineage>
</organism>
<dbReference type="InterPro" id="IPR036389">
    <property type="entry name" value="RNase_III_sf"/>
</dbReference>
<dbReference type="InterPro" id="IPR014720">
    <property type="entry name" value="dsRBD_dom"/>
</dbReference>
<dbReference type="Pfam" id="PF03368">
    <property type="entry name" value="Dicer_dimer"/>
    <property type="match status" value="1"/>
</dbReference>
<keyword evidence="6" id="KW-0378">Hydrolase</keyword>
<dbReference type="Pfam" id="PF20932">
    <property type="entry name" value="Dicer_dsRBD"/>
    <property type="match status" value="1"/>
</dbReference>
<evidence type="ECO:0000313" key="19">
    <source>
        <dbReference type="EMBL" id="CAL5130703.1"/>
    </source>
</evidence>
<dbReference type="GO" id="GO:0004525">
    <property type="term" value="F:ribonuclease III activity"/>
    <property type="evidence" value="ECO:0007669"/>
    <property type="project" value="InterPro"/>
</dbReference>
<keyword evidence="4" id="KW-0677">Repeat</keyword>
<dbReference type="PROSITE" id="PS50137">
    <property type="entry name" value="DS_RBD"/>
    <property type="match status" value="1"/>
</dbReference>
<evidence type="ECO:0000256" key="12">
    <source>
        <dbReference type="ARBA" id="ARBA00023211"/>
    </source>
</evidence>
<comment type="cofactor">
    <cofactor evidence="1">
        <name>Mn(2+)</name>
        <dbReference type="ChEBI" id="CHEBI:29035"/>
    </cofactor>
</comment>
<dbReference type="Gene3D" id="1.10.1520.10">
    <property type="entry name" value="Ribonuclease III domain"/>
    <property type="match status" value="2"/>
</dbReference>
<dbReference type="InterPro" id="IPR048512">
    <property type="entry name" value="Dicer_platform"/>
</dbReference>
<evidence type="ECO:0000256" key="14">
    <source>
        <dbReference type="SAM" id="MobiDB-lite"/>
    </source>
</evidence>
<name>A0AAV2SZS4_CALDB</name>
<dbReference type="Gene3D" id="3.30.160.380">
    <property type="entry name" value="Dicer dimerisation domain"/>
    <property type="match status" value="1"/>
</dbReference>
<dbReference type="SMART" id="SM00535">
    <property type="entry name" value="RIBOc"/>
    <property type="match status" value="2"/>
</dbReference>
<evidence type="ECO:0000256" key="9">
    <source>
        <dbReference type="ARBA" id="ARBA00022842"/>
    </source>
</evidence>
<feature type="compositionally biased region" description="Low complexity" evidence="14">
    <location>
        <begin position="483"/>
        <end position="522"/>
    </location>
</feature>
<dbReference type="Gene3D" id="2.170.260.10">
    <property type="entry name" value="paz domain"/>
    <property type="match status" value="1"/>
</dbReference>
<dbReference type="PROSITE" id="PS51327">
    <property type="entry name" value="DICER_DSRBF"/>
    <property type="match status" value="1"/>
</dbReference>
<feature type="region of interest" description="Disordered" evidence="14">
    <location>
        <begin position="2247"/>
        <end position="2270"/>
    </location>
</feature>
<feature type="compositionally biased region" description="Acidic residues" evidence="14">
    <location>
        <begin position="1581"/>
        <end position="1601"/>
    </location>
</feature>
<feature type="domain" description="PAZ" evidence="17">
    <location>
        <begin position="1283"/>
        <end position="1417"/>
    </location>
</feature>
<dbReference type="SUPFAM" id="SSF69065">
    <property type="entry name" value="RNase III domain-like"/>
    <property type="match status" value="2"/>
</dbReference>
<dbReference type="PANTHER" id="PTHR14950">
    <property type="entry name" value="DICER-RELATED"/>
    <property type="match status" value="1"/>
</dbReference>
<dbReference type="GO" id="GO:0031054">
    <property type="term" value="P:pre-miRNA processing"/>
    <property type="evidence" value="ECO:0007669"/>
    <property type="project" value="InterPro"/>
</dbReference>
<evidence type="ECO:0000259" key="17">
    <source>
        <dbReference type="PROSITE" id="PS50821"/>
    </source>
</evidence>
<dbReference type="InterPro" id="IPR027417">
    <property type="entry name" value="P-loop_NTPase"/>
</dbReference>
<dbReference type="SUPFAM" id="SSF54768">
    <property type="entry name" value="dsRNA-binding domain-like"/>
    <property type="match status" value="1"/>
</dbReference>
<evidence type="ECO:0000313" key="20">
    <source>
        <dbReference type="Proteomes" id="UP001497525"/>
    </source>
</evidence>
<evidence type="ECO:0000256" key="2">
    <source>
        <dbReference type="ARBA" id="ARBA00001946"/>
    </source>
</evidence>
<dbReference type="EMBL" id="CAXLJL010000070">
    <property type="protein sequence ID" value="CAL5130703.1"/>
    <property type="molecule type" value="Genomic_DNA"/>
</dbReference>
<dbReference type="InterPro" id="IPR044441">
    <property type="entry name" value="DICER_DSRM"/>
</dbReference>
<dbReference type="FunFam" id="2.170.260.10:FF:000002">
    <property type="entry name" value="Putative Endoribonuclease Dicer"/>
    <property type="match status" value="1"/>
</dbReference>
<evidence type="ECO:0000256" key="11">
    <source>
        <dbReference type="ARBA" id="ARBA00023158"/>
    </source>
</evidence>
<dbReference type="GO" id="GO:0005524">
    <property type="term" value="F:ATP binding"/>
    <property type="evidence" value="ECO:0007669"/>
    <property type="project" value="UniProtKB-KW"/>
</dbReference>
<feature type="compositionally biased region" description="Acidic residues" evidence="14">
    <location>
        <begin position="1712"/>
        <end position="1725"/>
    </location>
</feature>
<dbReference type="GO" id="GO:0070578">
    <property type="term" value="C:RISC-loading complex"/>
    <property type="evidence" value="ECO:0007669"/>
    <property type="project" value="TreeGrafter"/>
</dbReference>
<dbReference type="Gene3D" id="3.40.50.300">
    <property type="entry name" value="P-loop containing nucleotide triphosphate hydrolases"/>
    <property type="match status" value="2"/>
</dbReference>
<evidence type="ECO:0000256" key="3">
    <source>
        <dbReference type="ARBA" id="ARBA00022723"/>
    </source>
</evidence>
<comment type="caution">
    <text evidence="19">The sequence shown here is derived from an EMBL/GenBank/DDBJ whole genome shotgun (WGS) entry which is preliminary data.</text>
</comment>
<dbReference type="GO" id="GO:0003723">
    <property type="term" value="F:RNA binding"/>
    <property type="evidence" value="ECO:0007669"/>
    <property type="project" value="UniProtKB-UniRule"/>
</dbReference>
<feature type="region of interest" description="Disordered" evidence="14">
    <location>
        <begin position="1495"/>
        <end position="1617"/>
    </location>
</feature>
<dbReference type="CDD" id="cd15903">
    <property type="entry name" value="Dicer_PBD"/>
    <property type="match status" value="1"/>
</dbReference>